<evidence type="ECO:0000256" key="5">
    <source>
        <dbReference type="ARBA" id="ARBA00022605"/>
    </source>
</evidence>
<dbReference type="AlphaFoldDB" id="A0A226X4A6"/>
<dbReference type="EMBL" id="MTHB01000070">
    <property type="protein sequence ID" value="OXC78276.1"/>
    <property type="molecule type" value="Genomic_DNA"/>
</dbReference>
<feature type="domain" description="Fumarate lyase N-terminal" evidence="8">
    <location>
        <begin position="28"/>
        <end position="311"/>
    </location>
</feature>
<accession>A0A226X4A6</accession>
<dbReference type="InterPro" id="IPR000362">
    <property type="entry name" value="Fumarate_lyase_fam"/>
</dbReference>
<sequence>MNTTDSTEDSTERLWGGRFKSGPSLALENLSRSDPSFFRLAPYDLAGSRAHANELRRAGILSADELQQLLDAMQQIETEFVAGDLAPILADEDVHTFLERELTQRLKAIGGKLRAGRSRNDQAANDLRLYLRDKARKLALVIIELQHALVEQAEAHIQTVTAGFTHLQPAQPIVFAHQLLAHAQSIYRDVDRLVDWDRRSARSPLGAAALAGSAICLRADLSALELGYDGPCENSIDAVASRDHVAEFTFITSMLAVNLSRLSEEVILWTSRQFGWVELDDAYATGSSIMPQKKNSDIAELTRGKAGRLIGNLSGLLATLKSLPLAYNRDLAEDKIAAFDSIDTLDLVLPAMAGMIRTMHVNVEEMRRQAPLGFTLATEVADWLALRGVPFSEAHEITGALVKACEQQGIELGEVSVATLAAVDGRLEPGVLDHVTLDAAVAARRGYGGTAPARVAEQIARLRSATEEQVAWAAYYKGPSC</sequence>
<gene>
    <name evidence="7" type="primary">argH</name>
    <name evidence="10" type="ORF">BSU04_12610</name>
</gene>
<organism evidence="10 11">
    <name type="scientific">Caballeronia sordidicola</name>
    <name type="common">Burkholderia sordidicola</name>
    <dbReference type="NCBI Taxonomy" id="196367"/>
    <lineage>
        <taxon>Bacteria</taxon>
        <taxon>Pseudomonadati</taxon>
        <taxon>Pseudomonadota</taxon>
        <taxon>Betaproteobacteria</taxon>
        <taxon>Burkholderiales</taxon>
        <taxon>Burkholderiaceae</taxon>
        <taxon>Caballeronia</taxon>
    </lineage>
</organism>
<evidence type="ECO:0000259" key="8">
    <source>
        <dbReference type="Pfam" id="PF00206"/>
    </source>
</evidence>
<evidence type="ECO:0000313" key="10">
    <source>
        <dbReference type="EMBL" id="OXC78276.1"/>
    </source>
</evidence>
<protein>
    <recommendedName>
        <fullName evidence="3 7">Argininosuccinate lyase</fullName>
        <shortName evidence="7">ASAL</shortName>
        <ecNumber evidence="3 7">4.3.2.1</ecNumber>
    </recommendedName>
    <alternativeName>
        <fullName evidence="7">Arginosuccinase</fullName>
    </alternativeName>
</protein>
<evidence type="ECO:0000256" key="3">
    <source>
        <dbReference type="ARBA" id="ARBA00012338"/>
    </source>
</evidence>
<dbReference type="PRINTS" id="PR00145">
    <property type="entry name" value="ARGSUCLYASE"/>
</dbReference>
<dbReference type="PANTHER" id="PTHR43814">
    <property type="entry name" value="ARGININOSUCCINATE LYASE"/>
    <property type="match status" value="1"/>
</dbReference>
<evidence type="ECO:0000313" key="11">
    <source>
        <dbReference type="Proteomes" id="UP000214720"/>
    </source>
</evidence>
<evidence type="ECO:0000259" key="9">
    <source>
        <dbReference type="Pfam" id="PF14698"/>
    </source>
</evidence>
<dbReference type="Pfam" id="PF00206">
    <property type="entry name" value="Lyase_1"/>
    <property type="match status" value="1"/>
</dbReference>
<dbReference type="Gene3D" id="1.20.200.10">
    <property type="entry name" value="Fumarase/aspartase (Central domain)"/>
    <property type="match status" value="1"/>
</dbReference>
<dbReference type="NCBIfam" id="TIGR00838">
    <property type="entry name" value="argH"/>
    <property type="match status" value="1"/>
</dbReference>
<dbReference type="PANTHER" id="PTHR43814:SF1">
    <property type="entry name" value="ARGININOSUCCINATE LYASE"/>
    <property type="match status" value="1"/>
</dbReference>
<dbReference type="PROSITE" id="PS00163">
    <property type="entry name" value="FUMARATE_LYASES"/>
    <property type="match status" value="1"/>
</dbReference>
<dbReference type="Gene3D" id="1.10.40.30">
    <property type="entry name" value="Fumarase/aspartase (C-terminal domain)"/>
    <property type="match status" value="1"/>
</dbReference>
<dbReference type="InterPro" id="IPR008948">
    <property type="entry name" value="L-Aspartase-like"/>
</dbReference>
<evidence type="ECO:0000256" key="1">
    <source>
        <dbReference type="ARBA" id="ARBA00000985"/>
    </source>
</evidence>
<proteinExistence type="inferred from homology"/>
<dbReference type="RefSeq" id="WP_089160793.1">
    <property type="nucleotide sequence ID" value="NZ_MTHB01000070.1"/>
</dbReference>
<dbReference type="InterPro" id="IPR022761">
    <property type="entry name" value="Fumarate_lyase_N"/>
</dbReference>
<dbReference type="GO" id="GO:0004056">
    <property type="term" value="F:argininosuccinate lyase activity"/>
    <property type="evidence" value="ECO:0007669"/>
    <property type="project" value="UniProtKB-UniRule"/>
</dbReference>
<comment type="similarity">
    <text evidence="7">Belongs to the lyase 1 family. Argininosuccinate lyase subfamily.</text>
</comment>
<dbReference type="FunFam" id="1.20.200.10:FF:000015">
    <property type="entry name" value="argininosuccinate lyase isoform X2"/>
    <property type="match status" value="1"/>
</dbReference>
<dbReference type="Gene3D" id="1.10.275.10">
    <property type="entry name" value="Fumarase/aspartase (N-terminal domain)"/>
    <property type="match status" value="1"/>
</dbReference>
<keyword evidence="6 7" id="KW-0456">Lyase</keyword>
<keyword evidence="5 7" id="KW-0028">Amino-acid biosynthesis</keyword>
<dbReference type="OrthoDB" id="9769623at2"/>
<comment type="catalytic activity">
    <reaction evidence="1 7">
        <text>2-(N(omega)-L-arginino)succinate = fumarate + L-arginine</text>
        <dbReference type="Rhea" id="RHEA:24020"/>
        <dbReference type="ChEBI" id="CHEBI:29806"/>
        <dbReference type="ChEBI" id="CHEBI:32682"/>
        <dbReference type="ChEBI" id="CHEBI:57472"/>
        <dbReference type="EC" id="4.3.2.1"/>
    </reaction>
</comment>
<comment type="caution">
    <text evidence="10">The sequence shown here is derived from an EMBL/GenBank/DDBJ whole genome shotgun (WGS) entry which is preliminary data.</text>
</comment>
<dbReference type="CDD" id="cd01359">
    <property type="entry name" value="Argininosuccinate_lyase"/>
    <property type="match status" value="1"/>
</dbReference>
<dbReference type="HAMAP" id="MF_00006">
    <property type="entry name" value="Arg_succ_lyase"/>
    <property type="match status" value="1"/>
</dbReference>
<dbReference type="eggNOG" id="COG0165">
    <property type="taxonomic scope" value="Bacteria"/>
</dbReference>
<dbReference type="GO" id="GO:0005829">
    <property type="term" value="C:cytosol"/>
    <property type="evidence" value="ECO:0007669"/>
    <property type="project" value="TreeGrafter"/>
</dbReference>
<dbReference type="InterPro" id="IPR029419">
    <property type="entry name" value="Arg_succ_lyase_C"/>
</dbReference>
<dbReference type="EC" id="4.3.2.1" evidence="3 7"/>
<dbReference type="UniPathway" id="UPA00068">
    <property type="reaction ID" value="UER00114"/>
</dbReference>
<evidence type="ECO:0000256" key="2">
    <source>
        <dbReference type="ARBA" id="ARBA00004941"/>
    </source>
</evidence>
<evidence type="ECO:0000256" key="6">
    <source>
        <dbReference type="ARBA" id="ARBA00023239"/>
    </source>
</evidence>
<dbReference type="Proteomes" id="UP000214720">
    <property type="component" value="Unassembled WGS sequence"/>
</dbReference>
<reference evidence="11" key="1">
    <citation type="submission" date="2017-01" db="EMBL/GenBank/DDBJ databases">
        <title>Genome Analysis of Deinococcus marmoris KOPRI26562.</title>
        <authorList>
            <person name="Kim J.H."/>
            <person name="Oh H.-M."/>
        </authorList>
    </citation>
    <scope>NUCLEOTIDE SEQUENCE [LARGE SCALE GENOMIC DNA]</scope>
    <source>
        <strain evidence="11">PAMC 26633</strain>
    </source>
</reference>
<dbReference type="SUPFAM" id="SSF48557">
    <property type="entry name" value="L-aspartase-like"/>
    <property type="match status" value="1"/>
</dbReference>
<dbReference type="PRINTS" id="PR00149">
    <property type="entry name" value="FUMRATELYASE"/>
</dbReference>
<dbReference type="InterPro" id="IPR020557">
    <property type="entry name" value="Fumarate_lyase_CS"/>
</dbReference>
<dbReference type="InterPro" id="IPR024083">
    <property type="entry name" value="Fumarase/histidase_N"/>
</dbReference>
<comment type="subcellular location">
    <subcellularLocation>
        <location evidence="7">Cytoplasm</location>
    </subcellularLocation>
</comment>
<dbReference type="Pfam" id="PF14698">
    <property type="entry name" value="ASL_C2"/>
    <property type="match status" value="1"/>
</dbReference>
<dbReference type="GO" id="GO:0042450">
    <property type="term" value="P:L-arginine biosynthetic process via ornithine"/>
    <property type="evidence" value="ECO:0007669"/>
    <property type="project" value="UniProtKB-UniRule"/>
</dbReference>
<name>A0A226X4A6_CABSO</name>
<comment type="pathway">
    <text evidence="2 7">Amino-acid biosynthesis; L-arginine biosynthesis; L-arginine from L-ornithine and carbamoyl phosphate: step 3/3.</text>
</comment>
<keyword evidence="4 7" id="KW-0055">Arginine biosynthesis</keyword>
<dbReference type="InterPro" id="IPR009049">
    <property type="entry name" value="Argininosuccinate_lyase"/>
</dbReference>
<keyword evidence="7" id="KW-0963">Cytoplasm</keyword>
<evidence type="ECO:0000256" key="4">
    <source>
        <dbReference type="ARBA" id="ARBA00022571"/>
    </source>
</evidence>
<feature type="domain" description="Argininosuccinate lyase C-terminal" evidence="9">
    <location>
        <begin position="374"/>
        <end position="442"/>
    </location>
</feature>
<evidence type="ECO:0000256" key="7">
    <source>
        <dbReference type="HAMAP-Rule" id="MF_00006"/>
    </source>
</evidence>